<evidence type="ECO:0000256" key="1">
    <source>
        <dbReference type="ARBA" id="ARBA00007572"/>
    </source>
</evidence>
<accession>A0ABX0JD69</accession>
<dbReference type="InterPro" id="IPR016059">
    <property type="entry name" value="DNA_ligase_ATP-dep_CS"/>
</dbReference>
<feature type="domain" description="ATP-dependent DNA ligase family profile" evidence="3">
    <location>
        <begin position="110"/>
        <end position="259"/>
    </location>
</feature>
<dbReference type="CDD" id="cd07906">
    <property type="entry name" value="Adenylation_DNA_ligase_LigD_LigC"/>
    <property type="match status" value="1"/>
</dbReference>
<name>A0ABX0JD69_9BACL</name>
<dbReference type="Proteomes" id="UP001165962">
    <property type="component" value="Unassembled WGS sequence"/>
</dbReference>
<comment type="similarity">
    <text evidence="1">Belongs to the ATP-dependent DNA ligase family.</text>
</comment>
<evidence type="ECO:0000259" key="3">
    <source>
        <dbReference type="PROSITE" id="PS50160"/>
    </source>
</evidence>
<dbReference type="GO" id="GO:0016874">
    <property type="term" value="F:ligase activity"/>
    <property type="evidence" value="ECO:0007669"/>
    <property type="project" value="UniProtKB-KW"/>
</dbReference>
<comment type="caution">
    <text evidence="4">The sequence shown here is derived from an EMBL/GenBank/DDBJ whole genome shotgun (WGS) entry which is preliminary data.</text>
</comment>
<reference evidence="4" key="1">
    <citation type="submission" date="2020-03" db="EMBL/GenBank/DDBJ databases">
        <title>Draft sequencing of Paenibacilllus sp. S3N08.</title>
        <authorList>
            <person name="Kim D.-U."/>
        </authorList>
    </citation>
    <scope>NUCLEOTIDE SEQUENCE</scope>
    <source>
        <strain evidence="4">S3N08</strain>
    </source>
</reference>
<keyword evidence="5" id="KW-1185">Reference proteome</keyword>
<gene>
    <name evidence="4" type="ORF">G9U52_25635</name>
</gene>
<dbReference type="PROSITE" id="PS00697">
    <property type="entry name" value="DNA_LIGASE_A1"/>
    <property type="match status" value="1"/>
</dbReference>
<dbReference type="InterPro" id="IPR012310">
    <property type="entry name" value="DNA_ligase_ATP-dep_cent"/>
</dbReference>
<proteinExistence type="inferred from homology"/>
<dbReference type="Gene3D" id="3.30.470.30">
    <property type="entry name" value="DNA ligase/mRNA capping enzyme"/>
    <property type="match status" value="1"/>
</dbReference>
<dbReference type="RefSeq" id="WP_166153511.1">
    <property type="nucleotide sequence ID" value="NZ_JAAOIW010000011.1"/>
</dbReference>
<evidence type="ECO:0000256" key="2">
    <source>
        <dbReference type="ARBA" id="ARBA00022598"/>
    </source>
</evidence>
<dbReference type="PANTHER" id="PTHR45674">
    <property type="entry name" value="DNA LIGASE 1/3 FAMILY MEMBER"/>
    <property type="match status" value="1"/>
</dbReference>
<dbReference type="PANTHER" id="PTHR45674:SF4">
    <property type="entry name" value="DNA LIGASE 1"/>
    <property type="match status" value="1"/>
</dbReference>
<dbReference type="Pfam" id="PF01068">
    <property type="entry name" value="DNA_ligase_A_M"/>
    <property type="match status" value="1"/>
</dbReference>
<dbReference type="EMBL" id="JAAOIW010000011">
    <property type="protein sequence ID" value="NHN33199.1"/>
    <property type="molecule type" value="Genomic_DNA"/>
</dbReference>
<organism evidence="4 5">
    <name type="scientific">Paenibacillus agricola</name>
    <dbReference type="NCBI Taxonomy" id="2716264"/>
    <lineage>
        <taxon>Bacteria</taxon>
        <taxon>Bacillati</taxon>
        <taxon>Bacillota</taxon>
        <taxon>Bacilli</taxon>
        <taxon>Bacillales</taxon>
        <taxon>Paenibacillaceae</taxon>
        <taxon>Paenibacillus</taxon>
    </lineage>
</organism>
<dbReference type="PROSITE" id="PS50160">
    <property type="entry name" value="DNA_LIGASE_A3"/>
    <property type="match status" value="1"/>
</dbReference>
<dbReference type="SUPFAM" id="SSF56091">
    <property type="entry name" value="DNA ligase/mRNA capping enzyme, catalytic domain"/>
    <property type="match status" value="1"/>
</dbReference>
<protein>
    <submittedName>
        <fullName evidence="4">DNA ligase</fullName>
    </submittedName>
</protein>
<sequence length="306" mass="35187">MLFTDVKPMLLSNHRKQPVSLDDPNYIYEPKFDGWRIIVHKDGHRVELFTRHGNCITKRFPELVRAVANISTGSIILDAEGVCFSNSHKRPDFNIFNTRGKITNLNRIEAASNKNPATLIAFDILMLNGKSLNHLGLLQRKEILSNVILSDPELMVIPFSVDHGSNLFEWTLRNQWEGIVAKKKNSKYFFNHRAKTWIKWKHTILEPAVIIGYQVNPFAVVIKLIDEGNINKTQNNPAVVVKFGFKTEEKQAFLLIVQQLHTKTWRDTQLIEPLLRCNVEYLEKTEKGSLRICTFKGFIMADMAMA</sequence>
<evidence type="ECO:0000313" key="4">
    <source>
        <dbReference type="EMBL" id="NHN33199.1"/>
    </source>
</evidence>
<dbReference type="InterPro" id="IPR050191">
    <property type="entry name" value="ATP-dep_DNA_ligase"/>
</dbReference>
<keyword evidence="2 4" id="KW-0436">Ligase</keyword>
<evidence type="ECO:0000313" key="5">
    <source>
        <dbReference type="Proteomes" id="UP001165962"/>
    </source>
</evidence>